<organism evidence="2 3">
    <name type="scientific">Brevibacterium aurantiacum</name>
    <dbReference type="NCBI Taxonomy" id="273384"/>
    <lineage>
        <taxon>Bacteria</taxon>
        <taxon>Bacillati</taxon>
        <taxon>Actinomycetota</taxon>
        <taxon>Actinomycetes</taxon>
        <taxon>Micrococcales</taxon>
        <taxon>Brevibacteriaceae</taxon>
        <taxon>Brevibacterium</taxon>
    </lineage>
</organism>
<sequence>MKYLRELKWPLLIILGLLGLVRPVARIALESSGLPTQSIALGLTALVTLVWVLALGLSRSANPLLSGGIVGLVYALGAIILSGILSPILLGHLEGPLAQPLAIIPMLVTNAVWGVIAGGMALLVRRLRWGTWTLNRLGQ</sequence>
<feature type="transmembrane region" description="Helical" evidence="1">
    <location>
        <begin position="102"/>
        <end position="124"/>
    </location>
</feature>
<evidence type="ECO:0000313" key="2">
    <source>
        <dbReference type="EMBL" id="TSI12584.1"/>
    </source>
</evidence>
<evidence type="ECO:0000256" key="1">
    <source>
        <dbReference type="SAM" id="Phobius"/>
    </source>
</evidence>
<dbReference type="RefSeq" id="WP_143924150.1">
    <property type="nucleotide sequence ID" value="NZ_VLTK01000015.1"/>
</dbReference>
<evidence type="ECO:0000313" key="3">
    <source>
        <dbReference type="Proteomes" id="UP000316406"/>
    </source>
</evidence>
<reference evidence="2 3" key="1">
    <citation type="submission" date="2019-07" db="EMBL/GenBank/DDBJ databases">
        <title>Draft genome sequence of Brevibacterium aurantiacum XU54 isolated from Xinjiang China.</title>
        <authorList>
            <person name="Xu X."/>
        </authorList>
    </citation>
    <scope>NUCLEOTIDE SEQUENCE [LARGE SCALE GENOMIC DNA]</scope>
    <source>
        <strain evidence="2 3">XU54</strain>
    </source>
</reference>
<accession>A0A556C551</accession>
<feature type="transmembrane region" description="Helical" evidence="1">
    <location>
        <begin position="69"/>
        <end position="90"/>
    </location>
</feature>
<gene>
    <name evidence="2" type="ORF">FO013_19090</name>
</gene>
<keyword evidence="3" id="KW-1185">Reference proteome</keyword>
<dbReference type="EMBL" id="VLTK01000015">
    <property type="protein sequence ID" value="TSI12584.1"/>
    <property type="molecule type" value="Genomic_DNA"/>
</dbReference>
<dbReference type="AlphaFoldDB" id="A0A556C551"/>
<keyword evidence="1" id="KW-1133">Transmembrane helix</keyword>
<keyword evidence="1" id="KW-0472">Membrane</keyword>
<name>A0A556C551_BREAU</name>
<comment type="caution">
    <text evidence="2">The sequence shown here is derived from an EMBL/GenBank/DDBJ whole genome shotgun (WGS) entry which is preliminary data.</text>
</comment>
<feature type="transmembrane region" description="Helical" evidence="1">
    <location>
        <begin position="36"/>
        <end position="57"/>
    </location>
</feature>
<dbReference type="Proteomes" id="UP000316406">
    <property type="component" value="Unassembled WGS sequence"/>
</dbReference>
<keyword evidence="1" id="KW-0812">Transmembrane</keyword>
<protein>
    <submittedName>
        <fullName evidence="2">Uncharacterized protein</fullName>
    </submittedName>
</protein>
<dbReference type="OrthoDB" id="2898516at2"/>
<proteinExistence type="predicted"/>